<accession>A0A4Y2EHI8</accession>
<dbReference type="AlphaFoldDB" id="A0A4Y2EHI8"/>
<dbReference type="Proteomes" id="UP000499080">
    <property type="component" value="Unassembled WGS sequence"/>
</dbReference>
<organism evidence="2 3">
    <name type="scientific">Araneus ventricosus</name>
    <name type="common">Orbweaver spider</name>
    <name type="synonym">Epeira ventricosa</name>
    <dbReference type="NCBI Taxonomy" id="182803"/>
    <lineage>
        <taxon>Eukaryota</taxon>
        <taxon>Metazoa</taxon>
        <taxon>Ecdysozoa</taxon>
        <taxon>Arthropoda</taxon>
        <taxon>Chelicerata</taxon>
        <taxon>Arachnida</taxon>
        <taxon>Araneae</taxon>
        <taxon>Araneomorphae</taxon>
        <taxon>Entelegynae</taxon>
        <taxon>Araneoidea</taxon>
        <taxon>Araneidae</taxon>
        <taxon>Araneus</taxon>
    </lineage>
</organism>
<evidence type="ECO:0000313" key="3">
    <source>
        <dbReference type="Proteomes" id="UP000499080"/>
    </source>
</evidence>
<evidence type="ECO:0000256" key="1">
    <source>
        <dbReference type="SAM" id="MobiDB-lite"/>
    </source>
</evidence>
<reference evidence="2 3" key="1">
    <citation type="journal article" date="2019" name="Sci. Rep.">
        <title>Orb-weaving spider Araneus ventricosus genome elucidates the spidroin gene catalogue.</title>
        <authorList>
            <person name="Kono N."/>
            <person name="Nakamura H."/>
            <person name="Ohtoshi R."/>
            <person name="Moran D.A.P."/>
            <person name="Shinohara A."/>
            <person name="Yoshida Y."/>
            <person name="Fujiwara M."/>
            <person name="Mori M."/>
            <person name="Tomita M."/>
            <person name="Arakawa K."/>
        </authorList>
    </citation>
    <scope>NUCLEOTIDE SEQUENCE [LARGE SCALE GENOMIC DNA]</scope>
</reference>
<gene>
    <name evidence="2" type="ORF">AVEN_144893_1</name>
</gene>
<name>A0A4Y2EHI8_ARAVE</name>
<evidence type="ECO:0000313" key="2">
    <source>
        <dbReference type="EMBL" id="GBM27345.1"/>
    </source>
</evidence>
<protein>
    <submittedName>
        <fullName evidence="2">Uncharacterized protein</fullName>
    </submittedName>
</protein>
<keyword evidence="3" id="KW-1185">Reference proteome</keyword>
<sequence length="158" mass="18315">MTGGSGYREQFLRRFAMNPVMEQAKSVAVNYSAVGVLWKIRTGSMESYRKMKFQPSQISPASELDDSFKIEREWFWVLEAKIGEDMQKLSVFFMRAIAIGQRNLPKTQYYIWKVSTASTSIKLDNSAPMRQTCREGHKEDSVGKEISGRRYPKEVKRR</sequence>
<proteinExistence type="predicted"/>
<comment type="caution">
    <text evidence="2">The sequence shown here is derived from an EMBL/GenBank/DDBJ whole genome shotgun (WGS) entry which is preliminary data.</text>
</comment>
<dbReference type="EMBL" id="BGPR01000582">
    <property type="protein sequence ID" value="GBM27345.1"/>
    <property type="molecule type" value="Genomic_DNA"/>
</dbReference>
<feature type="region of interest" description="Disordered" evidence="1">
    <location>
        <begin position="134"/>
        <end position="158"/>
    </location>
</feature>